<dbReference type="AlphaFoldDB" id="A0A5C6BC49"/>
<comment type="similarity">
    <text evidence="6">Belongs to the peptidase M48 family.</text>
</comment>
<evidence type="ECO:0000256" key="1">
    <source>
        <dbReference type="ARBA" id="ARBA00022670"/>
    </source>
</evidence>
<dbReference type="EMBL" id="SJPP01000002">
    <property type="protein sequence ID" value="TWU08866.1"/>
    <property type="molecule type" value="Genomic_DNA"/>
</dbReference>
<keyword evidence="5 6" id="KW-0482">Metalloprotease</keyword>
<name>A0A5C6BC49_9PLAN</name>
<comment type="cofactor">
    <cofactor evidence="6">
        <name>Zn(2+)</name>
        <dbReference type="ChEBI" id="CHEBI:29105"/>
    </cofactor>
    <text evidence="6">Binds 1 zinc ion per subunit.</text>
</comment>
<comment type="caution">
    <text evidence="8">The sequence shown here is derived from an EMBL/GenBank/DDBJ whole genome shotgun (WGS) entry which is preliminary data.</text>
</comment>
<keyword evidence="3 6" id="KW-0378">Hydrolase</keyword>
<keyword evidence="9" id="KW-1185">Reference proteome</keyword>
<dbReference type="Pfam" id="PF01435">
    <property type="entry name" value="Peptidase_M48"/>
    <property type="match status" value="1"/>
</dbReference>
<reference evidence="8 9" key="1">
    <citation type="submission" date="2019-02" db="EMBL/GenBank/DDBJ databases">
        <title>Deep-cultivation of Planctomycetes and their phenomic and genomic characterization uncovers novel biology.</title>
        <authorList>
            <person name="Wiegand S."/>
            <person name="Jogler M."/>
            <person name="Boedeker C."/>
            <person name="Pinto D."/>
            <person name="Vollmers J."/>
            <person name="Rivas-Marin E."/>
            <person name="Kohn T."/>
            <person name="Peeters S.H."/>
            <person name="Heuer A."/>
            <person name="Rast P."/>
            <person name="Oberbeckmann S."/>
            <person name="Bunk B."/>
            <person name="Jeske O."/>
            <person name="Meyerdierks A."/>
            <person name="Storesund J.E."/>
            <person name="Kallscheuer N."/>
            <person name="Luecker S."/>
            <person name="Lage O.M."/>
            <person name="Pohl T."/>
            <person name="Merkel B.J."/>
            <person name="Hornburger P."/>
            <person name="Mueller R.-W."/>
            <person name="Bruemmer F."/>
            <person name="Labrenz M."/>
            <person name="Spormann A.M."/>
            <person name="Op Den Camp H."/>
            <person name="Overmann J."/>
            <person name="Amann R."/>
            <person name="Jetten M.S.M."/>
            <person name="Mascher T."/>
            <person name="Medema M.H."/>
            <person name="Devos D.P."/>
            <person name="Kaster A.-K."/>
            <person name="Ovreas L."/>
            <person name="Rohde M."/>
            <person name="Galperin M.Y."/>
            <person name="Jogler C."/>
        </authorList>
    </citation>
    <scope>NUCLEOTIDE SEQUENCE [LARGE SCALE GENOMIC DNA]</scope>
    <source>
        <strain evidence="8 9">CA54</strain>
    </source>
</reference>
<keyword evidence="2" id="KW-0479">Metal-binding</keyword>
<dbReference type="CDD" id="cd07331">
    <property type="entry name" value="M48C_Oma1_like"/>
    <property type="match status" value="1"/>
</dbReference>
<dbReference type="PANTHER" id="PTHR22726:SF1">
    <property type="entry name" value="METALLOENDOPEPTIDASE OMA1, MITOCHONDRIAL"/>
    <property type="match status" value="1"/>
</dbReference>
<proteinExistence type="inferred from homology"/>
<organism evidence="8 9">
    <name type="scientific">Symmachiella macrocystis</name>
    <dbReference type="NCBI Taxonomy" id="2527985"/>
    <lineage>
        <taxon>Bacteria</taxon>
        <taxon>Pseudomonadati</taxon>
        <taxon>Planctomycetota</taxon>
        <taxon>Planctomycetia</taxon>
        <taxon>Planctomycetales</taxon>
        <taxon>Planctomycetaceae</taxon>
        <taxon>Symmachiella</taxon>
    </lineage>
</organism>
<gene>
    <name evidence="8" type="primary">yfgC</name>
    <name evidence="8" type="ORF">CA54_41040</name>
</gene>
<dbReference type="RefSeq" id="WP_197532623.1">
    <property type="nucleotide sequence ID" value="NZ_SJPP01000002.1"/>
</dbReference>
<keyword evidence="4 6" id="KW-0862">Zinc</keyword>
<dbReference type="GO" id="GO:0016020">
    <property type="term" value="C:membrane"/>
    <property type="evidence" value="ECO:0007669"/>
    <property type="project" value="TreeGrafter"/>
</dbReference>
<evidence type="ECO:0000313" key="9">
    <source>
        <dbReference type="Proteomes" id="UP000320735"/>
    </source>
</evidence>
<dbReference type="GO" id="GO:0046872">
    <property type="term" value="F:metal ion binding"/>
    <property type="evidence" value="ECO:0007669"/>
    <property type="project" value="UniProtKB-KW"/>
</dbReference>
<protein>
    <submittedName>
        <fullName evidence="8">TPR repeat-containing protein YfgC</fullName>
    </submittedName>
</protein>
<dbReference type="GO" id="GO:0051603">
    <property type="term" value="P:proteolysis involved in protein catabolic process"/>
    <property type="evidence" value="ECO:0007669"/>
    <property type="project" value="TreeGrafter"/>
</dbReference>
<dbReference type="GO" id="GO:0004222">
    <property type="term" value="F:metalloendopeptidase activity"/>
    <property type="evidence" value="ECO:0007669"/>
    <property type="project" value="InterPro"/>
</dbReference>
<dbReference type="Gene3D" id="3.30.2010.10">
    <property type="entry name" value="Metalloproteases ('zincins'), catalytic domain"/>
    <property type="match status" value="1"/>
</dbReference>
<evidence type="ECO:0000313" key="8">
    <source>
        <dbReference type="EMBL" id="TWU08866.1"/>
    </source>
</evidence>
<dbReference type="InterPro" id="IPR001915">
    <property type="entry name" value="Peptidase_M48"/>
</dbReference>
<accession>A0A5C6BC49</accession>
<evidence type="ECO:0000256" key="4">
    <source>
        <dbReference type="ARBA" id="ARBA00022833"/>
    </source>
</evidence>
<dbReference type="PROSITE" id="PS51257">
    <property type="entry name" value="PROKAR_LIPOPROTEIN"/>
    <property type="match status" value="1"/>
</dbReference>
<evidence type="ECO:0000256" key="6">
    <source>
        <dbReference type="RuleBase" id="RU003983"/>
    </source>
</evidence>
<dbReference type="InterPro" id="IPR051156">
    <property type="entry name" value="Mito/Outer_Membr_Metalloprot"/>
</dbReference>
<evidence type="ECO:0000256" key="5">
    <source>
        <dbReference type="ARBA" id="ARBA00023049"/>
    </source>
</evidence>
<evidence type="ECO:0000259" key="7">
    <source>
        <dbReference type="Pfam" id="PF01435"/>
    </source>
</evidence>
<evidence type="ECO:0000256" key="2">
    <source>
        <dbReference type="ARBA" id="ARBA00022723"/>
    </source>
</evidence>
<evidence type="ECO:0000256" key="3">
    <source>
        <dbReference type="ARBA" id="ARBA00022801"/>
    </source>
</evidence>
<dbReference type="Proteomes" id="UP000320735">
    <property type="component" value="Unassembled WGS sequence"/>
</dbReference>
<dbReference type="PANTHER" id="PTHR22726">
    <property type="entry name" value="METALLOENDOPEPTIDASE OMA1"/>
    <property type="match status" value="1"/>
</dbReference>
<feature type="domain" description="Peptidase M48" evidence="7">
    <location>
        <begin position="73"/>
        <end position="257"/>
    </location>
</feature>
<sequence>MKQHFSKPIYRESSLWGLVLMLTCVGIWSGCQTVPVTGRKQFLILPEQMEITMGATAYDGLMAEEQLSRNQAAQAMVNRVGERIAAVSGRPDFEWEFRLIESEQMNAFALPGGKTAVYEGILPVCQNEAGLAVVMSHEIAHALARHGGERMRDSTSIEAAQKALDYLTKDSDEFQHKLLLGVYGAGTKYGIALPNSRAQEAEADEIGLVLLAKAGYDPREAPGFWDRFAAMKSGDQPLEFLSTHPSDANRAAALRELLPNALEYYEAAPVKYASGEMIDITRSSGLIEQAGGIDPAVGGE</sequence>
<keyword evidence="1 6" id="KW-0645">Protease</keyword>